<evidence type="ECO:0008006" key="5">
    <source>
        <dbReference type="Google" id="ProtNLM"/>
    </source>
</evidence>
<feature type="region of interest" description="Disordered" evidence="2">
    <location>
        <begin position="567"/>
        <end position="755"/>
    </location>
</feature>
<feature type="compositionally biased region" description="Basic and acidic residues" evidence="2">
    <location>
        <begin position="610"/>
        <end position="632"/>
    </location>
</feature>
<dbReference type="InParanoid" id="E9ACM0"/>
<dbReference type="GO" id="GO:0097014">
    <property type="term" value="C:ciliary plasm"/>
    <property type="evidence" value="ECO:0000266"/>
    <property type="project" value="GeneDB"/>
</dbReference>
<dbReference type="Pfam" id="PF01026">
    <property type="entry name" value="TatD_DNase"/>
    <property type="match status" value="1"/>
</dbReference>
<dbReference type="KEGG" id="lma:LMJF_03_0750"/>
<dbReference type="VEuPathDB" id="TriTrypDB:LmjF.03.0750"/>
<dbReference type="RefSeq" id="XP_003721751.1">
    <property type="nucleotide sequence ID" value="XM_003721703.1"/>
</dbReference>
<dbReference type="GeneID" id="12981519"/>
<protein>
    <recommendedName>
        <fullName evidence="5">TatD related DNase</fullName>
    </recommendedName>
</protein>
<dbReference type="InterPro" id="IPR032466">
    <property type="entry name" value="Metal_Hydrolase"/>
</dbReference>
<dbReference type="OMA" id="GTHYAQE"/>
<evidence type="ECO:0000256" key="1">
    <source>
        <dbReference type="ARBA" id="ARBA00022722"/>
    </source>
</evidence>
<organism evidence="3 4">
    <name type="scientific">Leishmania major</name>
    <dbReference type="NCBI Taxonomy" id="5664"/>
    <lineage>
        <taxon>Eukaryota</taxon>
        <taxon>Discoba</taxon>
        <taxon>Euglenozoa</taxon>
        <taxon>Kinetoplastea</taxon>
        <taxon>Metakinetoplastina</taxon>
        <taxon>Trypanosomatida</taxon>
        <taxon>Trypanosomatidae</taxon>
        <taxon>Leishmaniinae</taxon>
        <taxon>Leishmania</taxon>
    </lineage>
</organism>
<proteinExistence type="predicted"/>
<dbReference type="PANTHER" id="PTHR10060:SF47">
    <property type="entry name" value="TATD RELATED DNASE"/>
    <property type="match status" value="1"/>
</dbReference>
<dbReference type="GO" id="GO:0031981">
    <property type="term" value="C:nuclear lumen"/>
    <property type="evidence" value="ECO:0000266"/>
    <property type="project" value="GeneDB"/>
</dbReference>
<feature type="compositionally biased region" description="Polar residues" evidence="2">
    <location>
        <begin position="599"/>
        <end position="608"/>
    </location>
</feature>
<dbReference type="GO" id="GO:0008296">
    <property type="term" value="F:3'-5'-DNA exonuclease activity"/>
    <property type="evidence" value="ECO:0000318"/>
    <property type="project" value="GO_Central"/>
</dbReference>
<feature type="region of interest" description="Disordered" evidence="2">
    <location>
        <begin position="508"/>
        <end position="529"/>
    </location>
</feature>
<reference evidence="3 4" key="2">
    <citation type="journal article" date="2005" name="Science">
        <title>The genome of the kinetoplastid parasite, Leishmania major.</title>
        <authorList>
            <person name="Ivens A.C."/>
            <person name="Peacock C.S."/>
            <person name="Worthey E.A."/>
            <person name="Murphy L."/>
            <person name="Aggarwal G."/>
            <person name="Berriman M."/>
            <person name="Sisk E."/>
            <person name="Rajandream M.A."/>
            <person name="Adlem E."/>
            <person name="Aert R."/>
            <person name="Anupama A."/>
            <person name="Apostolou Z."/>
            <person name="Attipoe P."/>
            <person name="Bason N."/>
            <person name="Bauser C."/>
            <person name="Beck A."/>
            <person name="Beverley S.M."/>
            <person name="Bianchettin G."/>
            <person name="Borzym K."/>
            <person name="Bothe G."/>
            <person name="Bruschi C.V."/>
            <person name="Collins M."/>
            <person name="Cadag E."/>
            <person name="Ciarloni L."/>
            <person name="Clayton C."/>
            <person name="Coulson R.M."/>
            <person name="Cronin A."/>
            <person name="Cruz A.K."/>
            <person name="Davies R.M."/>
            <person name="De Gaudenzi J."/>
            <person name="Dobson D.E."/>
            <person name="Duesterhoeft A."/>
            <person name="Fazelina G."/>
            <person name="Fosker N."/>
            <person name="Frasch A.C."/>
            <person name="Fraser A."/>
            <person name="Fuchs M."/>
            <person name="Gabel C."/>
            <person name="Goble A."/>
            <person name="Goffeau A."/>
            <person name="Harris D."/>
            <person name="Hertz-Fowler C."/>
            <person name="Hilbert H."/>
            <person name="Horn D."/>
            <person name="Huang Y."/>
            <person name="Klages S."/>
            <person name="Knights A."/>
            <person name="Kube M."/>
            <person name="Larke N."/>
            <person name="Litvin L."/>
            <person name="Lord A."/>
            <person name="Louie T."/>
            <person name="Marra M."/>
            <person name="Masuy D."/>
            <person name="Matthews K."/>
            <person name="Michaeli S."/>
            <person name="Mottram J.C."/>
            <person name="Muller-Auer S."/>
            <person name="Munden H."/>
            <person name="Nelson S."/>
            <person name="Norbertczak H."/>
            <person name="Oliver K."/>
            <person name="O'neil S."/>
            <person name="Pentony M."/>
            <person name="Pohl T.M."/>
            <person name="Price C."/>
            <person name="Purnelle B."/>
            <person name="Quail M.A."/>
            <person name="Rabbinowitsch E."/>
            <person name="Reinhardt R."/>
            <person name="Rieger M."/>
            <person name="Rinta J."/>
            <person name="Robben J."/>
            <person name="Robertson L."/>
            <person name="Ruiz J.C."/>
            <person name="Rutter S."/>
            <person name="Saunders D."/>
            <person name="Schafer M."/>
            <person name="Schein J."/>
            <person name="Schwartz D.C."/>
            <person name="Seeger K."/>
            <person name="Seyler A."/>
            <person name="Sharp S."/>
            <person name="Shin H."/>
            <person name="Sivam D."/>
            <person name="Squares R."/>
            <person name="Squares S."/>
            <person name="Tosato V."/>
            <person name="Vogt C."/>
            <person name="Volckaert G."/>
            <person name="Wambutt R."/>
            <person name="Warren T."/>
            <person name="Wedler H."/>
            <person name="Woodward J."/>
            <person name="Zhou S."/>
            <person name="Zimmermann W."/>
            <person name="Smith D.F."/>
            <person name="Blackwell J.M."/>
            <person name="Stuart K.D."/>
            <person name="Barrell B."/>
            <person name="Myler P.J."/>
        </authorList>
    </citation>
    <scope>NUCLEOTIDE SEQUENCE [LARGE SCALE GENOMIC DNA]</scope>
    <source>
        <strain evidence="4">MHOM/IL/81/Friedlin</strain>
    </source>
</reference>
<reference evidence="3 4" key="3">
    <citation type="journal article" date="2011" name="Genome Res.">
        <title>Chromosome and gene copy number variation allow major structural change between species and strains of Leishmania.</title>
        <authorList>
            <person name="Rogers M.B."/>
            <person name="Hilley J.D."/>
            <person name="Dickens N.J."/>
            <person name="Wilkes J."/>
            <person name="Bates P.A."/>
            <person name="Depledge D.P."/>
            <person name="Harris D."/>
            <person name="Her Y."/>
            <person name="Herzyk P."/>
            <person name="Imamura H."/>
            <person name="Otto T.D."/>
            <person name="Sanders M."/>
            <person name="Seeger K."/>
            <person name="Dujardin J.C."/>
            <person name="Berriman M."/>
            <person name="Smith D.F."/>
            <person name="Hertz-Fowler C."/>
            <person name="Mottram J.C."/>
        </authorList>
    </citation>
    <scope>NUCLEOTIDE SEQUENCE [LARGE SCALE GENOMIC DNA]</scope>
    <source>
        <strain evidence="4">MHOM/IL/81/Friedlin</strain>
    </source>
</reference>
<reference evidence="4" key="1">
    <citation type="journal article" date="2003" name="Nucleic Acids Res.">
        <title>Leishmania major chromosome 3 contains two long convergent polycistronic gene clusters separated by a tRNA gene.</title>
        <authorList>
            <person name="Worthey E.A."/>
            <person name="Martinez-Calvillo S."/>
            <person name="Schnaufer A."/>
            <person name="Aggarwal G."/>
            <person name="Cawthra J."/>
            <person name="Fazelinia G."/>
            <person name="Fong C."/>
            <person name="Fu G."/>
            <person name="Hassebrock M."/>
            <person name="Hixson G."/>
            <person name="Ivens A.C."/>
            <person name="Kiser P."/>
            <person name="Marsolini F."/>
            <person name="Rickel E."/>
            <person name="Salavati R."/>
            <person name="Sisk E."/>
            <person name="Sunkin S.M."/>
            <person name="Stuart K.D."/>
            <person name="Myler P.J."/>
        </authorList>
    </citation>
    <scope>NUCLEOTIDE SEQUENCE [LARGE SCALE GENOMIC DNA]</scope>
    <source>
        <strain evidence="4">MHOM/IL/81/Friedlin</strain>
    </source>
</reference>
<dbReference type="Proteomes" id="UP000000542">
    <property type="component" value="Chromosome 3"/>
</dbReference>
<dbReference type="EMBL" id="FR796399">
    <property type="protein sequence ID" value="CBZ12037.1"/>
    <property type="molecule type" value="Genomic_DNA"/>
</dbReference>
<evidence type="ECO:0000313" key="3">
    <source>
        <dbReference type="EMBL" id="CBZ12037.1"/>
    </source>
</evidence>
<dbReference type="HOGENOM" id="CLU_380175_0_0_1"/>
<gene>
    <name evidence="3" type="ORF">LMJF_03_0750</name>
</gene>
<dbReference type="GO" id="GO:0005737">
    <property type="term" value="C:cytoplasm"/>
    <property type="evidence" value="ECO:0000266"/>
    <property type="project" value="GeneDB"/>
</dbReference>
<feature type="compositionally biased region" description="Low complexity" evidence="2">
    <location>
        <begin position="649"/>
        <end position="658"/>
    </location>
</feature>
<keyword evidence="1" id="KW-0540">Nuclease</keyword>
<feature type="compositionally biased region" description="Basic and acidic residues" evidence="2">
    <location>
        <begin position="567"/>
        <end position="587"/>
    </location>
</feature>
<feature type="region of interest" description="Disordered" evidence="2">
    <location>
        <begin position="1"/>
        <end position="50"/>
    </location>
</feature>
<dbReference type="PANTHER" id="PTHR10060">
    <property type="entry name" value="TATD FAMILY DEOXYRIBONUCLEASE"/>
    <property type="match status" value="1"/>
</dbReference>
<dbReference type="SUPFAM" id="SSF51556">
    <property type="entry name" value="Metallo-dependent hydrolases"/>
    <property type="match status" value="1"/>
</dbReference>
<feature type="compositionally biased region" description="Basic residues" evidence="2">
    <location>
        <begin position="588"/>
        <end position="598"/>
    </location>
</feature>
<keyword evidence="4" id="KW-1185">Reference proteome</keyword>
<keyword evidence="1" id="KW-0378">Hydrolase</keyword>
<name>E9ACM0_LEIMA</name>
<dbReference type="AlphaFoldDB" id="E9ACM0"/>
<dbReference type="eggNOG" id="ENOG502RY0D">
    <property type="taxonomic scope" value="Eukaryota"/>
</dbReference>
<dbReference type="InterPro" id="IPR050891">
    <property type="entry name" value="TatD-type_Hydrolase"/>
</dbReference>
<dbReference type="VEuPathDB" id="TriTrypDB:LMJLV39_030012900"/>
<sequence>MGFVDRGGGREAKGASLRRSKNNPGASIAKNKSAKKDYTTPATRATPTPPPACLPVLKALMAAASAGATAMEATAASTVTDFEKALAAVRDAAQTGGSPYIDAAVALLSRKLEEDREGIFRRAAEEGKLAAVVCWCGEAERQSLLLNTCVQHNKLYRGTLEQQQRSSATGGGARHVHFNVDGAVVASVAAAVTTSSSSTKASILLYAVLGIHVNSIDRVNMRLHDQWVKELEANVKHSDVVGVLTGLNLSREHGTHYAQERLFKECWRVAAEVRLPLVLHLGAADAASLTETVNRAAKLLDELLAATSATADGAGAAPSAVVLHNGLRALHASTAMQQLVRAHRPAAGRTAAAVPFYVLATADGLAVAKTEGSETEVTATTDSGPSVEALAALLPPRAGLGSNSDSATTTSSGGDAAVHLSQLLIGTGAPWGTPQNLPDPYLCTLPNEPGNYAYVVQTLYDAMRAPPPPPTAAAAAAELTLADLSAIAAVNYLLAFFHECVWEQEQQQQQQRSGSDDETTADALQQQQRRWVESQQPVVVAGLADSDVKRDLEALLAEAAKERERMEQERLREEAGLAQARSEELQQKRSRRERKKNVKANNRSNFTHFRNKDFAPRQSKQEKPAHLREVVGIREGGSTDVDGRERTPSSSSAASDSGSAGGPNSLAAQVERLLKANAAHRDPECRAQRQPAGRGKGRGQNALAGSRKVGRSADMKSSEQPQQQYGAGAGGKAENGSPSDGSDDDDERYTRTRAL</sequence>
<dbReference type="VEuPathDB" id="TriTrypDB:LMJSD75_030013000"/>
<dbReference type="VEuPathDB" id="TriTrypDB:LMJFC_030012700"/>
<accession>E9ACM0</accession>
<evidence type="ECO:0000256" key="2">
    <source>
        <dbReference type="SAM" id="MobiDB-lite"/>
    </source>
</evidence>
<dbReference type="Gene3D" id="3.20.20.140">
    <property type="entry name" value="Metal-dependent hydrolases"/>
    <property type="match status" value="1"/>
</dbReference>
<dbReference type="InterPro" id="IPR001130">
    <property type="entry name" value="TatD-like"/>
</dbReference>
<evidence type="ECO:0000313" key="4">
    <source>
        <dbReference type="Proteomes" id="UP000000542"/>
    </source>
</evidence>